<sequence>MTDPLTTLTASAIASLAFQKFLESGASELAKKFSTEAIAKMDELRQKIWERLTGKHELAPDALQKAETGDKDAIDTVGTLLGVEMLDPAFAAEVRAIAQEIHAGKLQDNSNMTQNNYDQATGYQIKAEGGTNFIGTNHIHGKPE</sequence>
<dbReference type="Proteomes" id="UP000031561">
    <property type="component" value="Unassembled WGS sequence"/>
</dbReference>
<geneLocation type="plasmid" evidence="1">
    <name>unnamed18</name>
</geneLocation>
<dbReference type="EMBL" id="JTHE03000078">
    <property type="protein sequence ID" value="MCM1983777.1"/>
    <property type="molecule type" value="Genomic_DNA"/>
</dbReference>
<reference evidence="1 2" key="1">
    <citation type="journal article" date="2015" name="Genome Announc.">
        <title>Draft Genome Sequence of Filamentous Marine Cyanobacterium Lyngbya confervoides Strain BDU141951.</title>
        <authorList>
            <person name="Chandrababunaidu M.M."/>
            <person name="Sen D."/>
            <person name="Tripathy S."/>
        </authorList>
    </citation>
    <scope>NUCLEOTIDE SEQUENCE [LARGE SCALE GENOMIC DNA]</scope>
    <source>
        <strain evidence="1 2">BDU141951</strain>
    </source>
</reference>
<gene>
    <name evidence="1" type="ORF">QQ91_0013215</name>
</gene>
<organism evidence="1 2">
    <name type="scientific">Lyngbya confervoides BDU141951</name>
    <dbReference type="NCBI Taxonomy" id="1574623"/>
    <lineage>
        <taxon>Bacteria</taxon>
        <taxon>Bacillati</taxon>
        <taxon>Cyanobacteriota</taxon>
        <taxon>Cyanophyceae</taxon>
        <taxon>Oscillatoriophycideae</taxon>
        <taxon>Oscillatoriales</taxon>
        <taxon>Microcoleaceae</taxon>
        <taxon>Lyngbya</taxon>
    </lineage>
</organism>
<keyword evidence="2" id="KW-1185">Reference proteome</keyword>
<name>A0ABD4T4Y8_9CYAN</name>
<protein>
    <submittedName>
        <fullName evidence="1">Uncharacterized protein</fullName>
    </submittedName>
</protein>
<proteinExistence type="predicted"/>
<evidence type="ECO:0000313" key="1">
    <source>
        <dbReference type="EMBL" id="MCM1983777.1"/>
    </source>
</evidence>
<keyword evidence="1" id="KW-0614">Plasmid</keyword>
<dbReference type="RefSeq" id="WP_166282766.1">
    <property type="nucleotide sequence ID" value="NZ_JTHE03000078.1"/>
</dbReference>
<comment type="caution">
    <text evidence="1">The sequence shown here is derived from an EMBL/GenBank/DDBJ whole genome shotgun (WGS) entry which is preliminary data.</text>
</comment>
<evidence type="ECO:0000313" key="2">
    <source>
        <dbReference type="Proteomes" id="UP000031561"/>
    </source>
</evidence>
<dbReference type="AlphaFoldDB" id="A0ABD4T4Y8"/>
<accession>A0ABD4T4Y8</accession>